<protein>
    <submittedName>
        <fullName evidence="1">Uncharacterized protein</fullName>
    </submittedName>
</protein>
<keyword evidence="2" id="KW-1185">Reference proteome</keyword>
<dbReference type="EMBL" id="JAHUTJ010044415">
    <property type="protein sequence ID" value="MED6281977.1"/>
    <property type="molecule type" value="Genomic_DNA"/>
</dbReference>
<accession>A0ABU7E4A2</accession>
<sequence>MRPVGLQHDGAGLLQVPLVALQQLHTLSSGSQPQTKQLLHLERRCWRNLTQVGTVLQQLEFPAAWKTTSTTVSSLFFVARSFKMSGWLELSGAVGGESVDTSAFLRPL</sequence>
<reference evidence="1 2" key="1">
    <citation type="submission" date="2021-06" db="EMBL/GenBank/DDBJ databases">
        <authorList>
            <person name="Palmer J.M."/>
        </authorList>
    </citation>
    <scope>NUCLEOTIDE SEQUENCE [LARGE SCALE GENOMIC DNA]</scope>
    <source>
        <strain evidence="1 2">CL_MEX2019</strain>
        <tissue evidence="1">Muscle</tissue>
    </source>
</reference>
<name>A0ABU7E4A2_9TELE</name>
<gene>
    <name evidence="1" type="ORF">CHARACLAT_027334</name>
</gene>
<proteinExistence type="predicted"/>
<evidence type="ECO:0000313" key="1">
    <source>
        <dbReference type="EMBL" id="MED6281977.1"/>
    </source>
</evidence>
<dbReference type="Proteomes" id="UP001352852">
    <property type="component" value="Unassembled WGS sequence"/>
</dbReference>
<organism evidence="1 2">
    <name type="scientific">Characodon lateralis</name>
    <dbReference type="NCBI Taxonomy" id="208331"/>
    <lineage>
        <taxon>Eukaryota</taxon>
        <taxon>Metazoa</taxon>
        <taxon>Chordata</taxon>
        <taxon>Craniata</taxon>
        <taxon>Vertebrata</taxon>
        <taxon>Euteleostomi</taxon>
        <taxon>Actinopterygii</taxon>
        <taxon>Neopterygii</taxon>
        <taxon>Teleostei</taxon>
        <taxon>Neoteleostei</taxon>
        <taxon>Acanthomorphata</taxon>
        <taxon>Ovalentaria</taxon>
        <taxon>Atherinomorphae</taxon>
        <taxon>Cyprinodontiformes</taxon>
        <taxon>Goodeidae</taxon>
        <taxon>Characodon</taxon>
    </lineage>
</organism>
<comment type="caution">
    <text evidence="1">The sequence shown here is derived from an EMBL/GenBank/DDBJ whole genome shotgun (WGS) entry which is preliminary data.</text>
</comment>
<evidence type="ECO:0000313" key="2">
    <source>
        <dbReference type="Proteomes" id="UP001352852"/>
    </source>
</evidence>